<keyword evidence="2 4" id="KW-0012">Acyltransferase</keyword>
<name>G4RJW0_THETK</name>
<evidence type="ECO:0000259" key="3">
    <source>
        <dbReference type="PROSITE" id="PS51186"/>
    </source>
</evidence>
<dbReference type="PROSITE" id="PS51186">
    <property type="entry name" value="GNAT"/>
    <property type="match status" value="1"/>
</dbReference>
<dbReference type="PATRIC" id="fig|768679.9.peg.1225"/>
<dbReference type="eggNOG" id="arCOG00831">
    <property type="taxonomic scope" value="Archaea"/>
</dbReference>
<dbReference type="EMBL" id="FN869859">
    <property type="protein sequence ID" value="CCC81855.1"/>
    <property type="molecule type" value="Genomic_DNA"/>
</dbReference>
<dbReference type="PaxDb" id="768679-TTX_1217"/>
<keyword evidence="5" id="KW-1185">Reference proteome</keyword>
<keyword evidence="1 4" id="KW-0808">Transferase</keyword>
<dbReference type="InterPro" id="IPR000182">
    <property type="entry name" value="GNAT_dom"/>
</dbReference>
<dbReference type="GO" id="GO:0016747">
    <property type="term" value="F:acyltransferase activity, transferring groups other than amino-acyl groups"/>
    <property type="evidence" value="ECO:0007669"/>
    <property type="project" value="InterPro"/>
</dbReference>
<proteinExistence type="predicted"/>
<organism evidence="4 5">
    <name type="scientific">Thermoproteus tenax (strain ATCC 35583 / DSM 2078 / JCM 9277 / NBRC 100435 / Kra 1)</name>
    <dbReference type="NCBI Taxonomy" id="768679"/>
    <lineage>
        <taxon>Archaea</taxon>
        <taxon>Thermoproteota</taxon>
        <taxon>Thermoprotei</taxon>
        <taxon>Thermoproteales</taxon>
        <taxon>Thermoproteaceae</taxon>
        <taxon>Thermoproteus</taxon>
    </lineage>
</organism>
<dbReference type="PANTHER" id="PTHR43420:SF47">
    <property type="entry name" value="N-ACETYLTRANSFERASE DOMAIN-CONTAINING PROTEIN"/>
    <property type="match status" value="1"/>
</dbReference>
<dbReference type="Pfam" id="PF00583">
    <property type="entry name" value="Acetyltransf_1"/>
    <property type="match status" value="1"/>
</dbReference>
<dbReference type="SUPFAM" id="SSF55729">
    <property type="entry name" value="Acyl-CoA N-acyltransferases (Nat)"/>
    <property type="match status" value="1"/>
</dbReference>
<dbReference type="AlphaFoldDB" id="G4RJW0"/>
<gene>
    <name evidence="4" type="primary">wecD</name>
    <name evidence="4" type="ordered locus">TTX_1217</name>
</gene>
<evidence type="ECO:0000313" key="4">
    <source>
        <dbReference type="EMBL" id="CCC81855.1"/>
    </source>
</evidence>
<accession>G4RJW0</accession>
<evidence type="ECO:0000313" key="5">
    <source>
        <dbReference type="Proteomes" id="UP000002654"/>
    </source>
</evidence>
<dbReference type="STRING" id="768679.TTX_1217"/>
<dbReference type="Gene3D" id="3.40.630.30">
    <property type="match status" value="1"/>
</dbReference>
<feature type="domain" description="N-acetyltransferase" evidence="3">
    <location>
        <begin position="1"/>
        <end position="178"/>
    </location>
</feature>
<evidence type="ECO:0000256" key="2">
    <source>
        <dbReference type="ARBA" id="ARBA00023315"/>
    </source>
</evidence>
<dbReference type="EC" id="2.3.1.-" evidence="4"/>
<protein>
    <submittedName>
        <fullName evidence="4">Acetyltransferase, GNAT family</fullName>
        <ecNumber evidence="4">2.3.1.-</ecNumber>
    </submittedName>
</protein>
<dbReference type="PANTHER" id="PTHR43420">
    <property type="entry name" value="ACETYLTRANSFERASE"/>
    <property type="match status" value="1"/>
</dbReference>
<dbReference type="InterPro" id="IPR016181">
    <property type="entry name" value="Acyl_CoA_acyltransferase"/>
</dbReference>
<evidence type="ECO:0000256" key="1">
    <source>
        <dbReference type="ARBA" id="ARBA00022679"/>
    </source>
</evidence>
<dbReference type="Proteomes" id="UP000002654">
    <property type="component" value="Chromosome"/>
</dbReference>
<dbReference type="CDD" id="cd04301">
    <property type="entry name" value="NAT_SF"/>
    <property type="match status" value="1"/>
</dbReference>
<dbReference type="InterPro" id="IPR050680">
    <property type="entry name" value="YpeA/RimI_acetyltransf"/>
</dbReference>
<reference evidence="4 5" key="1">
    <citation type="journal article" date="2011" name="PLoS ONE">
        <title>The complete genome sequence of Thermoproteus tenax: a physiologically versatile member of the Crenarchaeota.</title>
        <authorList>
            <person name="Siebers B."/>
            <person name="Zaparty M."/>
            <person name="Raddatz G."/>
            <person name="Tjaden B."/>
            <person name="Albers S.V."/>
            <person name="Bell S.D."/>
            <person name="Blombach F."/>
            <person name="Kletzin A."/>
            <person name="Kyrpides N."/>
            <person name="Lanz C."/>
            <person name="Plagens A."/>
            <person name="Rampp M."/>
            <person name="Rosinus A."/>
            <person name="von Jan M."/>
            <person name="Makarova K.S."/>
            <person name="Klenk H.P."/>
            <person name="Schuster S.C."/>
            <person name="Hensel R."/>
        </authorList>
    </citation>
    <scope>NUCLEOTIDE SEQUENCE [LARGE SCALE GENOMIC DNA]</scope>
    <source>
        <strain evidence="5">ATCC 35583 / DSM 2078 / JCM 9277 / NBRC 100435 / Kra 1</strain>
    </source>
</reference>
<dbReference type="KEGG" id="ttn:TTX_1217"/>
<sequence length="183" mass="21021">MAVRDLEPRDFWQVVELYYGYYREVDEDPTRLGVEVGLALEERSPSIADEFAWFAEKLRAVERGDAVFKVAEIGERLVGTCEIARSRRRGFNHVGVLGIAVAREWRGRGVGRALAEAAIRDACGRRLFELIVLEVMDVNERAIRLYEKLGFVKYGYLPKGAKLRGRYFNIVYMYKECSDGESR</sequence>
<dbReference type="HOGENOM" id="CLU_013985_19_1_2"/>